<dbReference type="NCBIfam" id="NF045597">
    <property type="entry name" value="TudS_rel_CD3072"/>
    <property type="match status" value="1"/>
</dbReference>
<proteinExistence type="predicted"/>
<evidence type="ECO:0008006" key="3">
    <source>
        <dbReference type="Google" id="ProtNLM"/>
    </source>
</evidence>
<reference evidence="1" key="1">
    <citation type="submission" date="2009-02" db="EMBL/GenBank/DDBJ databases">
        <authorList>
            <person name="Fulton L."/>
            <person name="Clifton S."/>
            <person name="Fulton B."/>
            <person name="Xu J."/>
            <person name="Minx P."/>
            <person name="Pepin K.H."/>
            <person name="Johnson M."/>
            <person name="Bhonagiri V."/>
            <person name="Nash W.E."/>
            <person name="Mardis E.R."/>
            <person name="Wilson R.K."/>
        </authorList>
    </citation>
    <scope>NUCLEOTIDE SEQUENCE [LARGE SCALE GENOMIC DNA]</scope>
    <source>
        <strain evidence="1">DSM 15053</strain>
    </source>
</reference>
<sequence length="178" mass="20461">MIQKIIIVSHCFFNDAAKLRNQNIEEMTAERRDKREFLTYLLSEGYEIIQLPCPEFLLYGSRRWGHAASQFDTPHFRAEARRMLEPVVMQLEEYNAFPDRYELTGIIGIDGSPSCGIDFTYDGDWGGEFGSKESVSPVPGTLNKVSSPGIFMHILKEMLSEKHLFVEFYSIDTFMSAR</sequence>
<dbReference type="RefSeq" id="WP_006441460.1">
    <property type="nucleotide sequence ID" value="NZ_CP036524.1"/>
</dbReference>
<organism evidence="1 2">
    <name type="scientific">[Clostridium] hylemonae DSM 15053</name>
    <dbReference type="NCBI Taxonomy" id="553973"/>
    <lineage>
        <taxon>Bacteria</taxon>
        <taxon>Bacillati</taxon>
        <taxon>Bacillota</taxon>
        <taxon>Clostridia</taxon>
        <taxon>Lachnospirales</taxon>
        <taxon>Lachnospiraceae</taxon>
    </lineage>
</organism>
<protein>
    <recommendedName>
        <fullName evidence="3">DUF523 domain-containing protein</fullName>
    </recommendedName>
</protein>
<comment type="caution">
    <text evidence="1">The sequence shown here is derived from an EMBL/GenBank/DDBJ whole genome shotgun (WGS) entry which is preliminary data.</text>
</comment>
<dbReference type="STRING" id="553973.CLOHYLEM_04130"/>
<gene>
    <name evidence="1" type="ORF">CLOHYLEM_04130</name>
</gene>
<dbReference type="InterPro" id="IPR054648">
    <property type="entry name" value="TudS-rel"/>
</dbReference>
<dbReference type="Proteomes" id="UP000004893">
    <property type="component" value="Unassembled WGS sequence"/>
</dbReference>
<keyword evidence="2" id="KW-1185">Reference proteome</keyword>
<evidence type="ECO:0000313" key="2">
    <source>
        <dbReference type="Proteomes" id="UP000004893"/>
    </source>
</evidence>
<name>C0BWE3_9FIRM</name>
<dbReference type="EMBL" id="ABYI02000005">
    <property type="protein sequence ID" value="EEG75772.1"/>
    <property type="molecule type" value="Genomic_DNA"/>
</dbReference>
<dbReference type="HOGENOM" id="CLU_120866_1_0_9"/>
<dbReference type="eggNOG" id="COG5418">
    <property type="taxonomic scope" value="Bacteria"/>
</dbReference>
<dbReference type="AlphaFoldDB" id="C0BWE3"/>
<accession>C0BWE3</accession>
<reference evidence="1" key="2">
    <citation type="submission" date="2013-06" db="EMBL/GenBank/DDBJ databases">
        <title>Draft genome sequence of Clostridium hylemonae (DSM 15053).</title>
        <authorList>
            <person name="Sudarsanam P."/>
            <person name="Ley R."/>
            <person name="Guruge J."/>
            <person name="Turnbaugh P.J."/>
            <person name="Mahowald M."/>
            <person name="Liep D."/>
            <person name="Gordon J."/>
        </authorList>
    </citation>
    <scope>NUCLEOTIDE SEQUENCE</scope>
    <source>
        <strain evidence="1">DSM 15053</strain>
    </source>
</reference>
<evidence type="ECO:0000313" key="1">
    <source>
        <dbReference type="EMBL" id="EEG75772.1"/>
    </source>
</evidence>
<dbReference type="OrthoDB" id="5420310at2"/>